<dbReference type="InterPro" id="IPR050706">
    <property type="entry name" value="Cyclic-di-GMP_PDE-like"/>
</dbReference>
<proteinExistence type="predicted"/>
<keyword evidence="5 10" id="KW-0812">Transmembrane</keyword>
<evidence type="ECO:0000256" key="8">
    <source>
        <dbReference type="ARBA" id="ARBA00023136"/>
    </source>
</evidence>
<reference evidence="12 13" key="1">
    <citation type="submission" date="2014-12" db="EMBL/GenBank/DDBJ databases">
        <title>Genome sequencing of Alteromonas marina AD001.</title>
        <authorList>
            <person name="Adrian T.G.S."/>
            <person name="Chan K.G."/>
        </authorList>
    </citation>
    <scope>NUCLEOTIDE SEQUENCE [LARGE SCALE GENOMIC DNA]</scope>
    <source>
        <strain evidence="12 13">AD001</strain>
    </source>
</reference>
<feature type="transmembrane region" description="Helical" evidence="10">
    <location>
        <begin position="20"/>
        <end position="40"/>
    </location>
</feature>
<dbReference type="PANTHER" id="PTHR33121">
    <property type="entry name" value="CYCLIC DI-GMP PHOSPHODIESTERASE PDEF"/>
    <property type="match status" value="1"/>
</dbReference>
<comment type="catalytic activity">
    <reaction evidence="9">
        <text>3',3'-c-di-GMP + H2O = 5'-phosphoguanylyl(3'-&gt;5')guanosine + H(+)</text>
        <dbReference type="Rhea" id="RHEA:24902"/>
        <dbReference type="ChEBI" id="CHEBI:15377"/>
        <dbReference type="ChEBI" id="CHEBI:15378"/>
        <dbReference type="ChEBI" id="CHEBI:58754"/>
        <dbReference type="ChEBI" id="CHEBI:58805"/>
        <dbReference type="EC" id="3.1.4.52"/>
    </reaction>
</comment>
<dbReference type="GO" id="GO:0071111">
    <property type="term" value="F:cyclic-guanylate-specific phosphodiesterase activity"/>
    <property type="evidence" value="ECO:0007669"/>
    <property type="project" value="UniProtKB-EC"/>
</dbReference>
<dbReference type="SMART" id="SM00052">
    <property type="entry name" value="EAL"/>
    <property type="match status" value="1"/>
</dbReference>
<evidence type="ECO:0000256" key="1">
    <source>
        <dbReference type="ARBA" id="ARBA00004651"/>
    </source>
</evidence>
<evidence type="ECO:0000256" key="10">
    <source>
        <dbReference type="SAM" id="Phobius"/>
    </source>
</evidence>
<gene>
    <name evidence="12" type="ORF">RJ41_18295</name>
</gene>
<sequence>MNKSDQKRYFLADNLKAIGVSLLSVALVTLILAIVMFVFIKEQEESRAKEILDNVRLVFRDAEITLDYLNALPYQSCELDNLAEMRKTLFRSRFVKEIGFYENNKLKCSTYLGILDTPFKEVEPDFYTQLGDAFWINTPLQLFDKQATGTIVQRGRYNAVLDMDSVIGYSYTQDWQLFYNGDQFYHIAGNPGLVDTRLSRDEMNARTGYFSLQFILCDERYNNTCLKVKSDHGRVLDLHSGKIVLFVFAMLMTAALTHMVMFNYLRRRRSLESRVSKGFKEHKFYSLYQPFVDLDTGKVIGCEVLSRFEDEFGPIYPDEFIPQVKEQDMTWEFTIDMITTAMKELNENPNIPEGFKVSFNLFPFDFTREDCLDLDFVLEMNVKNFKLVLEITEDEQIATHSAVKHIKSLKSKGFLFAIDDFGVGYSNLSQLKTLNCDYLKIDRSFVMDMEDNSIRSSLIPHIVSIAEGLNVDLIAEGVENIDQCNELKSLTIGFGQGWLFGKPQSADSLAKTVQDTHNTL</sequence>
<dbReference type="EC" id="3.1.4.52" evidence="2"/>
<organism evidence="12 13">
    <name type="scientific">Alteromonas marina</name>
    <dbReference type="NCBI Taxonomy" id="203795"/>
    <lineage>
        <taxon>Bacteria</taxon>
        <taxon>Pseudomonadati</taxon>
        <taxon>Pseudomonadota</taxon>
        <taxon>Gammaproteobacteria</taxon>
        <taxon>Alteromonadales</taxon>
        <taxon>Alteromonadaceae</taxon>
        <taxon>Alteromonas/Salinimonas group</taxon>
        <taxon>Alteromonas</taxon>
    </lineage>
</organism>
<comment type="subcellular location">
    <subcellularLocation>
        <location evidence="1">Cell membrane</location>
        <topology evidence="1">Multi-pass membrane protein</topology>
    </subcellularLocation>
</comment>
<dbReference type="InterPro" id="IPR001633">
    <property type="entry name" value="EAL_dom"/>
</dbReference>
<dbReference type="OrthoDB" id="1673646at2"/>
<feature type="domain" description="EAL" evidence="11">
    <location>
        <begin position="268"/>
        <end position="517"/>
    </location>
</feature>
<keyword evidence="8 10" id="KW-0472">Membrane</keyword>
<evidence type="ECO:0000256" key="6">
    <source>
        <dbReference type="ARBA" id="ARBA00022801"/>
    </source>
</evidence>
<dbReference type="Pfam" id="PF12792">
    <property type="entry name" value="CSS-motif"/>
    <property type="match status" value="1"/>
</dbReference>
<feature type="transmembrane region" description="Helical" evidence="10">
    <location>
        <begin position="243"/>
        <end position="265"/>
    </location>
</feature>
<evidence type="ECO:0000313" key="13">
    <source>
        <dbReference type="Proteomes" id="UP000031197"/>
    </source>
</evidence>
<dbReference type="CDD" id="cd01948">
    <property type="entry name" value="EAL"/>
    <property type="match status" value="1"/>
</dbReference>
<dbReference type="InterPro" id="IPR024744">
    <property type="entry name" value="CSS-motif_dom"/>
</dbReference>
<evidence type="ECO:0000313" key="12">
    <source>
        <dbReference type="EMBL" id="KHT44250.1"/>
    </source>
</evidence>
<dbReference type="AlphaFoldDB" id="A0A0B3XXV1"/>
<keyword evidence="7 10" id="KW-1133">Transmembrane helix</keyword>
<dbReference type="Pfam" id="PF00563">
    <property type="entry name" value="EAL"/>
    <property type="match status" value="1"/>
</dbReference>
<evidence type="ECO:0000256" key="5">
    <source>
        <dbReference type="ARBA" id="ARBA00022692"/>
    </source>
</evidence>
<protein>
    <recommendedName>
        <fullName evidence="2">cyclic-guanylate-specific phosphodiesterase</fullName>
        <ecNumber evidence="2">3.1.4.52</ecNumber>
    </recommendedName>
</protein>
<keyword evidence="6" id="KW-0378">Hydrolase</keyword>
<dbReference type="Proteomes" id="UP000031197">
    <property type="component" value="Unassembled WGS sequence"/>
</dbReference>
<dbReference type="PROSITE" id="PS50883">
    <property type="entry name" value="EAL"/>
    <property type="match status" value="1"/>
</dbReference>
<comment type="caution">
    <text evidence="12">The sequence shown here is derived from an EMBL/GenBank/DDBJ whole genome shotgun (WGS) entry which is preliminary data.</text>
</comment>
<evidence type="ECO:0000256" key="9">
    <source>
        <dbReference type="ARBA" id="ARBA00034290"/>
    </source>
</evidence>
<dbReference type="EMBL" id="JWLW01000067">
    <property type="protein sequence ID" value="KHT44250.1"/>
    <property type="molecule type" value="Genomic_DNA"/>
</dbReference>
<evidence type="ECO:0000259" key="11">
    <source>
        <dbReference type="PROSITE" id="PS50883"/>
    </source>
</evidence>
<evidence type="ECO:0000256" key="4">
    <source>
        <dbReference type="ARBA" id="ARBA00022636"/>
    </source>
</evidence>
<keyword evidence="4" id="KW-0973">c-di-GMP</keyword>
<name>A0A0B3XXV1_9ALTE</name>
<dbReference type="Gene3D" id="3.20.20.450">
    <property type="entry name" value="EAL domain"/>
    <property type="match status" value="1"/>
</dbReference>
<keyword evidence="13" id="KW-1185">Reference proteome</keyword>
<dbReference type="PANTHER" id="PTHR33121:SF79">
    <property type="entry name" value="CYCLIC DI-GMP PHOSPHODIESTERASE PDED-RELATED"/>
    <property type="match status" value="1"/>
</dbReference>
<evidence type="ECO:0000256" key="7">
    <source>
        <dbReference type="ARBA" id="ARBA00022989"/>
    </source>
</evidence>
<dbReference type="GO" id="GO:0005886">
    <property type="term" value="C:plasma membrane"/>
    <property type="evidence" value="ECO:0007669"/>
    <property type="project" value="UniProtKB-SubCell"/>
</dbReference>
<keyword evidence="3" id="KW-1003">Cell membrane</keyword>
<evidence type="ECO:0000256" key="3">
    <source>
        <dbReference type="ARBA" id="ARBA00022475"/>
    </source>
</evidence>
<accession>A0A0B3XXV1</accession>
<evidence type="ECO:0000256" key="2">
    <source>
        <dbReference type="ARBA" id="ARBA00012282"/>
    </source>
</evidence>
<dbReference type="InterPro" id="IPR035919">
    <property type="entry name" value="EAL_sf"/>
</dbReference>
<dbReference type="RefSeq" id="WP_039223911.1">
    <property type="nucleotide sequence ID" value="NZ_JWLW01000067.1"/>
</dbReference>
<dbReference type="SUPFAM" id="SSF141868">
    <property type="entry name" value="EAL domain-like"/>
    <property type="match status" value="1"/>
</dbReference>